<evidence type="ECO:0000313" key="2">
    <source>
        <dbReference type="EMBL" id="RCK81477.1"/>
    </source>
</evidence>
<dbReference type="SFLD" id="SFLDG01113">
    <property type="entry name" value="Uncharacterised_Radical_SAM_Su"/>
    <property type="match status" value="1"/>
</dbReference>
<accession>A0A367ZUF4</accession>
<feature type="domain" description="Elp3/MiaA/NifB-like radical SAM core" evidence="1">
    <location>
        <begin position="39"/>
        <end position="231"/>
    </location>
</feature>
<name>A0A367ZUF4_9BACT</name>
<dbReference type="EMBL" id="QOQW01000001">
    <property type="protein sequence ID" value="RCK81477.1"/>
    <property type="molecule type" value="Genomic_DNA"/>
</dbReference>
<dbReference type="AlphaFoldDB" id="A0A367ZUF4"/>
<evidence type="ECO:0000259" key="1">
    <source>
        <dbReference type="SMART" id="SM00729"/>
    </source>
</evidence>
<gene>
    <name evidence="2" type="ORF">OZSIB_0611</name>
</gene>
<dbReference type="InterPro" id="IPR006638">
    <property type="entry name" value="Elp3/MiaA/NifB-like_rSAM"/>
</dbReference>
<reference evidence="2 3" key="1">
    <citation type="submission" date="2018-05" db="EMBL/GenBank/DDBJ databases">
        <title>A metagenomic window into the 2 km-deep terrestrial subsurface aquifer revealed taxonomically and functionally diverse microbial community comprising novel uncultured bacterial lineages.</title>
        <authorList>
            <person name="Kadnikov V.V."/>
            <person name="Mardanov A.V."/>
            <person name="Beletsky A.V."/>
            <person name="Banks D."/>
            <person name="Pimenov N.V."/>
            <person name="Frank Y.A."/>
            <person name="Karnachuk O.V."/>
            <person name="Ravin N.V."/>
        </authorList>
    </citation>
    <scope>NUCLEOTIDE SEQUENCE [LARGE SCALE GENOMIC DNA]</scope>
    <source>
        <strain evidence="2">BY5</strain>
    </source>
</reference>
<sequence>MAQVLARWAAGPDQALIERLGERATRRPLALVSAVPTQTRAVSVTGSVCQQRCAHCNGHYLQGMTALDAICAAGLTDVRSLLISGGSRPTGEVPLADHLDRLLALPADLPLNLHVGLQDGSRLHPLRGRPVTVSFDLIGDDATAREIYGLDRPARDWFEAYERLQDAFPVIPHLTIGLRGGILSGERNVLDYLSRRPPPALTFLVFRPTPGTALADRPVPDPAVVAELIAEAADRLPCPLHLGCMRPGGGWRQRADRLAWLAGARTIVMPDRTLVADLQAAGLPVTIGRECCSLSVSAPEHPYE</sequence>
<dbReference type="InterPro" id="IPR058240">
    <property type="entry name" value="rSAM_sf"/>
</dbReference>
<comment type="caution">
    <text evidence="2">The sequence shown here is derived from an EMBL/GenBank/DDBJ whole genome shotgun (WGS) entry which is preliminary data.</text>
</comment>
<dbReference type="SMART" id="SM00729">
    <property type="entry name" value="Elp3"/>
    <property type="match status" value="1"/>
</dbReference>
<dbReference type="GO" id="GO:0051536">
    <property type="term" value="F:iron-sulfur cluster binding"/>
    <property type="evidence" value="ECO:0007669"/>
    <property type="project" value="InterPro"/>
</dbReference>
<dbReference type="PANTHER" id="PTHR43288">
    <property type="entry name" value="BIOTIN SYNTHASE-RELATED PROTEIN, RADICAL SAM SUPERFAMILY"/>
    <property type="match status" value="1"/>
</dbReference>
<evidence type="ECO:0000313" key="3">
    <source>
        <dbReference type="Proteomes" id="UP000252355"/>
    </source>
</evidence>
<dbReference type="Proteomes" id="UP000252355">
    <property type="component" value="Unassembled WGS sequence"/>
</dbReference>
<dbReference type="SFLD" id="SFLDS00029">
    <property type="entry name" value="Radical_SAM"/>
    <property type="match status" value="1"/>
</dbReference>
<dbReference type="PANTHER" id="PTHR43288:SF2">
    <property type="entry name" value="RADICAL SAM CORE DOMAIN-CONTAINING PROTEIN"/>
    <property type="match status" value="1"/>
</dbReference>
<protein>
    <recommendedName>
        <fullName evidence="1">Elp3/MiaA/NifB-like radical SAM core domain-containing protein</fullName>
    </recommendedName>
</protein>
<dbReference type="SUPFAM" id="SSF102114">
    <property type="entry name" value="Radical SAM enzymes"/>
    <property type="match status" value="1"/>
</dbReference>
<proteinExistence type="predicted"/>
<organism evidence="2 3">
    <name type="scientific">Candidatus Ozemobacter sibiricus</name>
    <dbReference type="NCBI Taxonomy" id="2268124"/>
    <lineage>
        <taxon>Bacteria</taxon>
        <taxon>Candidatus Ozemobacteria</taxon>
        <taxon>Candidatus Ozemobacterales</taxon>
        <taxon>Candidatus Ozemobacteraceae</taxon>
        <taxon>Candidatus Ozemobacter</taxon>
    </lineage>
</organism>
<dbReference type="GO" id="GO:0003824">
    <property type="term" value="F:catalytic activity"/>
    <property type="evidence" value="ECO:0007669"/>
    <property type="project" value="InterPro"/>
</dbReference>
<dbReference type="InterPro" id="IPR007197">
    <property type="entry name" value="rSAM"/>
</dbReference>